<accession>A0A4Y9ZQ40</accession>
<dbReference type="EMBL" id="SFCI01001505">
    <property type="protein sequence ID" value="TFY75608.1"/>
    <property type="molecule type" value="Genomic_DNA"/>
</dbReference>
<keyword evidence="2" id="KW-1185">Reference proteome</keyword>
<evidence type="ECO:0000313" key="2">
    <source>
        <dbReference type="Proteomes" id="UP000298061"/>
    </source>
</evidence>
<reference evidence="1 2" key="1">
    <citation type="submission" date="2019-02" db="EMBL/GenBank/DDBJ databases">
        <title>Genome sequencing of the rare red list fungi Hericium alpestre (H. flagellum).</title>
        <authorList>
            <person name="Buettner E."/>
            <person name="Kellner H."/>
        </authorList>
    </citation>
    <scope>NUCLEOTIDE SEQUENCE [LARGE SCALE GENOMIC DNA]</scope>
    <source>
        <strain evidence="1 2">DSM 108284</strain>
    </source>
</reference>
<proteinExistence type="predicted"/>
<sequence length="188" mass="20668">MSGWDGLGKAANVVQLLQAGYSIVKRAVVTYTTHANTGGQNAIPGDESEVKAAQQLKAAGEWLAQAAEVLDGVPDAESEDISRLLLEYQAAKSLRQLSDVRARCMDNYRVLRLDYVAATRAKHYDAWDLMSEQLGYLIEELKDLHLDATTTTTLPAKERKQIREGKNVKIRNSSPARISVADLELGVQ</sequence>
<dbReference type="AlphaFoldDB" id="A0A4Y9ZQ40"/>
<evidence type="ECO:0000313" key="1">
    <source>
        <dbReference type="EMBL" id="TFY75608.1"/>
    </source>
</evidence>
<comment type="caution">
    <text evidence="1">The sequence shown here is derived from an EMBL/GenBank/DDBJ whole genome shotgun (WGS) entry which is preliminary data.</text>
</comment>
<dbReference type="Proteomes" id="UP000298061">
    <property type="component" value="Unassembled WGS sequence"/>
</dbReference>
<gene>
    <name evidence="1" type="ORF">EWM64_g8405</name>
</gene>
<organism evidence="1 2">
    <name type="scientific">Hericium alpestre</name>
    <dbReference type="NCBI Taxonomy" id="135208"/>
    <lineage>
        <taxon>Eukaryota</taxon>
        <taxon>Fungi</taxon>
        <taxon>Dikarya</taxon>
        <taxon>Basidiomycota</taxon>
        <taxon>Agaricomycotina</taxon>
        <taxon>Agaricomycetes</taxon>
        <taxon>Russulales</taxon>
        <taxon>Hericiaceae</taxon>
        <taxon>Hericium</taxon>
    </lineage>
</organism>
<protein>
    <submittedName>
        <fullName evidence="1">Uncharacterized protein</fullName>
    </submittedName>
</protein>
<name>A0A4Y9ZQ40_9AGAM</name>